<dbReference type="EMBL" id="CP045702">
    <property type="protein sequence ID" value="QNE76765.1"/>
    <property type="molecule type" value="Genomic_DNA"/>
</dbReference>
<dbReference type="Proteomes" id="UP000515307">
    <property type="component" value="Chromosome"/>
</dbReference>
<dbReference type="Pfam" id="PF14247">
    <property type="entry name" value="DUF4344"/>
    <property type="match status" value="1"/>
</dbReference>
<dbReference type="AlphaFoldDB" id="A0A7G7BN50"/>
<reference evidence="2" key="1">
    <citation type="submission" date="2019-10" db="EMBL/GenBank/DDBJ databases">
        <title>Antimicrobial potential of Antarctic Bacteria.</title>
        <authorList>
            <person name="Benaud N."/>
            <person name="Edwards R.J."/>
            <person name="Ferrari B.C."/>
        </authorList>
    </citation>
    <scope>NUCLEOTIDE SEQUENCE [LARGE SCALE GENOMIC DNA]</scope>
    <source>
        <strain evidence="2">NBSH44</strain>
    </source>
</reference>
<protein>
    <recommendedName>
        <fullName evidence="3">Metallopeptidase</fullName>
    </recommendedName>
</protein>
<evidence type="ECO:0000313" key="2">
    <source>
        <dbReference type="Proteomes" id="UP000515307"/>
    </source>
</evidence>
<proteinExistence type="predicted"/>
<evidence type="ECO:0000313" key="1">
    <source>
        <dbReference type="EMBL" id="QNE76765.1"/>
    </source>
</evidence>
<organism evidence="1 2">
    <name type="scientific">Streptomyces finlayi</name>
    <dbReference type="NCBI Taxonomy" id="67296"/>
    <lineage>
        <taxon>Bacteria</taxon>
        <taxon>Bacillati</taxon>
        <taxon>Actinomycetota</taxon>
        <taxon>Actinomycetes</taxon>
        <taxon>Kitasatosporales</taxon>
        <taxon>Streptomycetaceae</taxon>
        <taxon>Streptomyces</taxon>
    </lineage>
</organism>
<dbReference type="RefSeq" id="WP_185300258.1">
    <property type="nucleotide sequence ID" value="NZ_CP045702.1"/>
</dbReference>
<sequence length="297" mass="31202">MRTRARTWNGSWRGAPAGTRAVRRAAGAAVLAAVLGLASAGCSSGGARSGSGAAEPSADTAAAQARAAAPAGKGELVVSFTEGLTAADRETEAFLRKNKALEDIAAYVNRRVALPYNVPVEAKSCGTTDAYWDPTARAITYCYEFLGRVEPAFGTPPGPGLVGLTQGVVVHALGHGLIAMNGLSSDGDEEEAVDQLSATLLTTGDDDKRLVSGIVDGWAVMARQDARSDARTAFADDHAVDEKRFHAWACWVYGSDPEGYADLIAPDVLPEKRSKGCEQAYKEVAKTWGKALEPYLK</sequence>
<name>A0A7G7BN50_9ACTN</name>
<dbReference type="KEGG" id="sfiy:F0344_20965"/>
<evidence type="ECO:0008006" key="3">
    <source>
        <dbReference type="Google" id="ProtNLM"/>
    </source>
</evidence>
<gene>
    <name evidence="1" type="ORF">F0344_20965</name>
</gene>
<keyword evidence="2" id="KW-1185">Reference proteome</keyword>
<dbReference type="InterPro" id="IPR025644">
    <property type="entry name" value="DUF4344"/>
</dbReference>
<accession>A0A7G7BN50</accession>